<dbReference type="AlphaFoldDB" id="A0A1U8IT81"/>
<dbReference type="PANTHER" id="PTHR37984:SF5">
    <property type="entry name" value="PROTEIN NYNRIN-LIKE"/>
    <property type="match status" value="1"/>
</dbReference>
<dbReference type="Pfam" id="PF17921">
    <property type="entry name" value="Integrase_H2C2"/>
    <property type="match status" value="1"/>
</dbReference>
<dbReference type="GeneID" id="107900089"/>
<reference evidence="3" key="2">
    <citation type="submission" date="2025-08" db="UniProtKB">
        <authorList>
            <consortium name="RefSeq"/>
        </authorList>
    </citation>
    <scope>IDENTIFICATION</scope>
</reference>
<dbReference type="Proteomes" id="UP000818029">
    <property type="component" value="Chromosome D06"/>
</dbReference>
<proteinExistence type="predicted"/>
<dbReference type="RefSeq" id="XP_016681286.1">
    <property type="nucleotide sequence ID" value="XM_016825797.1"/>
</dbReference>
<dbReference type="InterPro" id="IPR041588">
    <property type="entry name" value="Integrase_H2C2"/>
</dbReference>
<dbReference type="Gene3D" id="3.30.70.270">
    <property type="match status" value="1"/>
</dbReference>
<dbReference type="Gene3D" id="1.10.340.70">
    <property type="match status" value="1"/>
</dbReference>
<organism evidence="2 3">
    <name type="scientific">Gossypium hirsutum</name>
    <name type="common">Upland cotton</name>
    <name type="synonym">Gossypium mexicanum</name>
    <dbReference type="NCBI Taxonomy" id="3635"/>
    <lineage>
        <taxon>Eukaryota</taxon>
        <taxon>Viridiplantae</taxon>
        <taxon>Streptophyta</taxon>
        <taxon>Embryophyta</taxon>
        <taxon>Tracheophyta</taxon>
        <taxon>Spermatophyta</taxon>
        <taxon>Magnoliopsida</taxon>
        <taxon>eudicotyledons</taxon>
        <taxon>Gunneridae</taxon>
        <taxon>Pentapetalae</taxon>
        <taxon>rosids</taxon>
        <taxon>malvids</taxon>
        <taxon>Malvales</taxon>
        <taxon>Malvaceae</taxon>
        <taxon>Malvoideae</taxon>
        <taxon>Gossypium</taxon>
    </lineage>
</organism>
<sequence>MCVDYRQLNKLTIKNKYPLPRIDDFFDQFRGASMFYKIDLRFGYHQLKVDESDVHTTAFRTWYYRRFVEGFLLITTPLTKLLHKNASFKWANDQQGSFEKHKKNELNLKQRRKIELLKDCDCTVGYHLGKANMVVDSLSRRLMTKLRVMFARLSLYEDGGLLIEEGKISDFMFNFEGILCYRGRVCMPNDSDLKQSILQEAHSRPYGMHPDRNKMYHDLRDLYWCPGLKRVVTDFVAHCLTWQQVKVEHQLPSGLL</sequence>
<dbReference type="InterPro" id="IPR043502">
    <property type="entry name" value="DNA/RNA_pol_sf"/>
</dbReference>
<protein>
    <recommendedName>
        <fullName evidence="1">Integrase zinc-binding domain-containing protein</fullName>
    </recommendedName>
</protein>
<dbReference type="PANTHER" id="PTHR37984">
    <property type="entry name" value="PROTEIN CBG26694"/>
    <property type="match status" value="1"/>
</dbReference>
<name>A0A1U8IT81_GOSHI</name>
<accession>A0A1U8IT81</accession>
<reference evidence="2" key="1">
    <citation type="journal article" date="2020" name="Nat. Genet.">
        <title>Genomic diversifications of five Gossypium allopolyploid species and their impact on cotton improvement.</title>
        <authorList>
            <person name="Chen Z.J."/>
            <person name="Sreedasyam A."/>
            <person name="Ando A."/>
            <person name="Song Q."/>
            <person name="De Santiago L.M."/>
            <person name="Hulse-Kemp A.M."/>
            <person name="Ding M."/>
            <person name="Ye W."/>
            <person name="Kirkbride R.C."/>
            <person name="Jenkins J."/>
            <person name="Plott C."/>
            <person name="Lovell J."/>
            <person name="Lin Y.M."/>
            <person name="Vaughn R."/>
            <person name="Liu B."/>
            <person name="Simpson S."/>
            <person name="Scheffler B.E."/>
            <person name="Wen L."/>
            <person name="Saski C.A."/>
            <person name="Grover C.E."/>
            <person name="Hu G."/>
            <person name="Conover J.L."/>
            <person name="Carlson J.W."/>
            <person name="Shu S."/>
            <person name="Boston L.B."/>
            <person name="Williams M."/>
            <person name="Peterson D.G."/>
            <person name="McGee K."/>
            <person name="Jones D.C."/>
            <person name="Wendel J.F."/>
            <person name="Stelly D.M."/>
            <person name="Grimwood J."/>
            <person name="Schmutz J."/>
        </authorList>
    </citation>
    <scope>NUCLEOTIDE SEQUENCE [LARGE SCALE GENOMIC DNA]</scope>
    <source>
        <strain evidence="2">cv. TM-1</strain>
    </source>
</reference>
<dbReference type="SUPFAM" id="SSF56672">
    <property type="entry name" value="DNA/RNA polymerases"/>
    <property type="match status" value="1"/>
</dbReference>
<dbReference type="Gene3D" id="3.10.10.10">
    <property type="entry name" value="HIV Type 1 Reverse Transcriptase, subunit A, domain 1"/>
    <property type="match status" value="1"/>
</dbReference>
<evidence type="ECO:0000313" key="3">
    <source>
        <dbReference type="RefSeq" id="XP_016681286.1"/>
    </source>
</evidence>
<evidence type="ECO:0000313" key="2">
    <source>
        <dbReference type="Proteomes" id="UP000818029"/>
    </source>
</evidence>
<dbReference type="STRING" id="3635.A0A1U8IT81"/>
<dbReference type="KEGG" id="ghi:107900089"/>
<evidence type="ECO:0000259" key="1">
    <source>
        <dbReference type="Pfam" id="PF17921"/>
    </source>
</evidence>
<keyword evidence="2" id="KW-1185">Reference proteome</keyword>
<dbReference type="PaxDb" id="3635-A0A1U8IT81"/>
<dbReference type="InterPro" id="IPR050951">
    <property type="entry name" value="Retrovirus_Pol_polyprotein"/>
</dbReference>
<feature type="domain" description="Integrase zinc-binding" evidence="1">
    <location>
        <begin position="190"/>
        <end position="247"/>
    </location>
</feature>
<dbReference type="InterPro" id="IPR043128">
    <property type="entry name" value="Rev_trsase/Diguanyl_cyclase"/>
</dbReference>
<gene>
    <name evidence="3" type="primary">LOC107900089</name>
</gene>